<sequence>MRFRGWTNFCVTKVMCIIYK</sequence>
<dbReference type="AlphaFoldDB" id="A0A0A8ZB48"/>
<dbReference type="EMBL" id="GBRH01262977">
    <property type="protein sequence ID" value="JAD34918.1"/>
    <property type="molecule type" value="Transcribed_RNA"/>
</dbReference>
<evidence type="ECO:0000313" key="1">
    <source>
        <dbReference type="EMBL" id="JAD34918.1"/>
    </source>
</evidence>
<reference evidence="1" key="1">
    <citation type="submission" date="2014-09" db="EMBL/GenBank/DDBJ databases">
        <authorList>
            <person name="Magalhaes I.L.F."/>
            <person name="Oliveira U."/>
            <person name="Santos F.R."/>
            <person name="Vidigal T.H.D.A."/>
            <person name="Brescovit A.D."/>
            <person name="Santos A.J."/>
        </authorList>
    </citation>
    <scope>NUCLEOTIDE SEQUENCE</scope>
    <source>
        <tissue evidence="1">Shoot tissue taken approximately 20 cm above the soil surface</tissue>
    </source>
</reference>
<name>A0A0A8ZB48_ARUDO</name>
<reference evidence="1" key="2">
    <citation type="journal article" date="2015" name="Data Brief">
        <title>Shoot transcriptome of the giant reed, Arundo donax.</title>
        <authorList>
            <person name="Barrero R.A."/>
            <person name="Guerrero F.D."/>
            <person name="Moolhuijzen P."/>
            <person name="Goolsby J.A."/>
            <person name="Tidwell J."/>
            <person name="Bellgard S.E."/>
            <person name="Bellgard M.I."/>
        </authorList>
    </citation>
    <scope>NUCLEOTIDE SEQUENCE</scope>
    <source>
        <tissue evidence="1">Shoot tissue taken approximately 20 cm above the soil surface</tissue>
    </source>
</reference>
<organism evidence="1">
    <name type="scientific">Arundo donax</name>
    <name type="common">Giant reed</name>
    <name type="synonym">Donax arundinaceus</name>
    <dbReference type="NCBI Taxonomy" id="35708"/>
    <lineage>
        <taxon>Eukaryota</taxon>
        <taxon>Viridiplantae</taxon>
        <taxon>Streptophyta</taxon>
        <taxon>Embryophyta</taxon>
        <taxon>Tracheophyta</taxon>
        <taxon>Spermatophyta</taxon>
        <taxon>Magnoliopsida</taxon>
        <taxon>Liliopsida</taxon>
        <taxon>Poales</taxon>
        <taxon>Poaceae</taxon>
        <taxon>PACMAD clade</taxon>
        <taxon>Arundinoideae</taxon>
        <taxon>Arundineae</taxon>
        <taxon>Arundo</taxon>
    </lineage>
</organism>
<accession>A0A0A8ZB48</accession>
<proteinExistence type="predicted"/>
<protein>
    <submittedName>
        <fullName evidence="1">Uncharacterized protein</fullName>
    </submittedName>
</protein>